<dbReference type="EMBL" id="VSSQ01003885">
    <property type="protein sequence ID" value="MPM22783.1"/>
    <property type="molecule type" value="Genomic_DNA"/>
</dbReference>
<proteinExistence type="predicted"/>
<gene>
    <name evidence="1" type="ORF">SDC9_69241</name>
</gene>
<evidence type="ECO:0000313" key="1">
    <source>
        <dbReference type="EMBL" id="MPM22783.1"/>
    </source>
</evidence>
<name>A0A644Y885_9ZZZZ</name>
<accession>A0A644Y885</accession>
<dbReference type="AlphaFoldDB" id="A0A644Y885"/>
<comment type="caution">
    <text evidence="1">The sequence shown here is derived from an EMBL/GenBank/DDBJ whole genome shotgun (WGS) entry which is preliminary data.</text>
</comment>
<protein>
    <recommendedName>
        <fullName evidence="2">PKD domain-containing protein</fullName>
    </recommendedName>
</protein>
<evidence type="ECO:0008006" key="2">
    <source>
        <dbReference type="Google" id="ProtNLM"/>
    </source>
</evidence>
<organism evidence="1">
    <name type="scientific">bioreactor metagenome</name>
    <dbReference type="NCBI Taxonomy" id="1076179"/>
    <lineage>
        <taxon>unclassified sequences</taxon>
        <taxon>metagenomes</taxon>
        <taxon>ecological metagenomes</taxon>
    </lineage>
</organism>
<reference evidence="1" key="1">
    <citation type="submission" date="2019-08" db="EMBL/GenBank/DDBJ databases">
        <authorList>
            <person name="Kucharzyk K."/>
            <person name="Murdoch R.W."/>
            <person name="Higgins S."/>
            <person name="Loffler F."/>
        </authorList>
    </citation>
    <scope>NUCLEOTIDE SEQUENCE</scope>
</reference>
<sequence length="344" mass="38230">MNKNIFGYLLISLFLLVFANSCQKEEHVPGIPEGSSAYITKVLDFMPAIGQFTNKLPVYSKGDTQESMNQKVLAAIGNNKRGMISLGGFGGYVVVGFDHTIPNVKGKRDFRVIANAFYSAANPDSNAPEGGSCEPGVIMVAYDANKNGVPDDNEWYEIAGSAHEDPAKELWYQEAVDAGNDVNIYYDYEITYHRPLAEPDSQDQWATYIRWEDNKGNSGYKVKNGLHKQSYYPLWATGDKLTLKGTRLPQNGVDESGAGSYYVLYKFRYGYADNETNSKDESAIDISWAVNKKRQKVNLPGVDFIKIYSGVNQENGWLGECSTEITGIEDLHVLGVSIETRSEQ</sequence>